<dbReference type="Pfam" id="PF10712">
    <property type="entry name" value="NAD-GH"/>
    <property type="match status" value="1"/>
</dbReference>
<protein>
    <submittedName>
        <fullName evidence="1">Putative NAD-specific glutamate dehydrogenase</fullName>
    </submittedName>
</protein>
<dbReference type="AlphaFoldDB" id="H0HKQ8"/>
<sequence length="717" mass="77529">MTEKGPASAPGLFRQLISTHSRRLLLVVVLVDFLEIRVDHVRAVLGGVGCGVSLGGFLLRGLVHGLAELHRDFGKALALGVDVVDIIALGRGLQRGDRIGDGGAVGFRDLVAIFLQRLLGRMHQSFGLVAGLDQRAALLVALGVGFGVLDHLFDVVVGQAARGLDADLVLLAGALVLGRDIDDAVGVDIEGDLDLRHAARRRRNTNQIELAERLVVGCHFTLALEDPDRDGRLGILGGRENLALLGRDGGVAFDQAREHAAERLDAERQRRHVEQQHVLDVALQHAGLDRSAERHHLIRVDALVRLLAEELLHHFLDFRHARHAADQNHLVDLACLQASILQRRLAGLDRALDEIIHQRLELGAGQLHRQVLRARLIGRDERQVDLGLRGRRQLDLGLFSGLLQALQRELVVLEIDALFLLELGRQILDEAHVEILAAEEGVAIGRLHLEDAVADLEHGNVEGAAAKIIDGDGLAFLLVEAVGERGRGRLVDDAQHFQSGDLAGILGGLTLGVVEIGGNGDDGLRDLLAKIGLGGFLHLLEDHGRDLRRRLLLGAGLYPGVAIVTLHDLVGDELLVLLGHRIVVAAADEALDRKNGVFGIGHRLALGRLADEALVAVGECDDGGRGARAFSVLDDLCILAVHDGDAGIGRSQIDTDYFSHFFLSAKQAVRTRERRSRDSPCSHDFRPAGRVCGEPNECGAYIRTALSRRKRPAENCG</sequence>
<gene>
    <name evidence="1" type="ORF">MAXJ12_03578</name>
</gene>
<accession>H0HKQ8</accession>
<name>H0HKQ8_9HYPH</name>
<evidence type="ECO:0000313" key="1">
    <source>
        <dbReference type="EMBL" id="EHK58756.1"/>
    </source>
</evidence>
<organism evidence="1 2">
    <name type="scientific">Mesorhizobium alhagi CCNWXJ12-2</name>
    <dbReference type="NCBI Taxonomy" id="1107882"/>
    <lineage>
        <taxon>Bacteria</taxon>
        <taxon>Pseudomonadati</taxon>
        <taxon>Pseudomonadota</taxon>
        <taxon>Alphaproteobacteria</taxon>
        <taxon>Hyphomicrobiales</taxon>
        <taxon>Phyllobacteriaceae</taxon>
        <taxon>Allomesorhizobium</taxon>
    </lineage>
</organism>
<evidence type="ECO:0000313" key="2">
    <source>
        <dbReference type="Proteomes" id="UP000003250"/>
    </source>
</evidence>
<reference evidence="1 2" key="1">
    <citation type="journal article" date="2012" name="J. Bacteriol.">
        <title>Draft Genome Sequence of Mesorhizobium alhagi CCNWXJ12-2T, a Novel Salt-Resistant Species Isolated from the Desert of Northwestern China.</title>
        <authorList>
            <person name="Zhou M."/>
            <person name="Chen W."/>
            <person name="Chen H."/>
            <person name="Wei G."/>
        </authorList>
    </citation>
    <scope>NUCLEOTIDE SEQUENCE [LARGE SCALE GENOMIC DNA]</scope>
    <source>
        <strain evidence="1 2">CCNWXJ12-2</strain>
    </source>
</reference>
<proteinExistence type="predicted"/>
<dbReference type="EMBL" id="AHAM01000027">
    <property type="protein sequence ID" value="EHK58756.1"/>
    <property type="molecule type" value="Genomic_DNA"/>
</dbReference>
<dbReference type="Proteomes" id="UP000003250">
    <property type="component" value="Unassembled WGS sequence"/>
</dbReference>
<dbReference type="InterPro" id="IPR019651">
    <property type="entry name" value="Glutamate_DH_NAD-spec"/>
</dbReference>
<keyword evidence="2" id="KW-1185">Reference proteome</keyword>